<comment type="caution">
    <text evidence="1">The sequence shown here is derived from an EMBL/GenBank/DDBJ whole genome shotgun (WGS) entry which is preliminary data.</text>
</comment>
<protein>
    <submittedName>
        <fullName evidence="1">Uncharacterized protein</fullName>
    </submittedName>
</protein>
<dbReference type="EMBL" id="CM055101">
    <property type="protein sequence ID" value="KAJ7540779.1"/>
    <property type="molecule type" value="Genomic_DNA"/>
</dbReference>
<organism evidence="1 2">
    <name type="scientific">Diphasiastrum complanatum</name>
    <name type="common">Issler's clubmoss</name>
    <name type="synonym">Lycopodium complanatum</name>
    <dbReference type="NCBI Taxonomy" id="34168"/>
    <lineage>
        <taxon>Eukaryota</taxon>
        <taxon>Viridiplantae</taxon>
        <taxon>Streptophyta</taxon>
        <taxon>Embryophyta</taxon>
        <taxon>Tracheophyta</taxon>
        <taxon>Lycopodiopsida</taxon>
        <taxon>Lycopodiales</taxon>
        <taxon>Lycopodiaceae</taxon>
        <taxon>Lycopodioideae</taxon>
        <taxon>Diphasiastrum</taxon>
    </lineage>
</organism>
<dbReference type="Proteomes" id="UP001162992">
    <property type="component" value="Chromosome 10"/>
</dbReference>
<evidence type="ECO:0000313" key="2">
    <source>
        <dbReference type="Proteomes" id="UP001162992"/>
    </source>
</evidence>
<proteinExistence type="predicted"/>
<name>A0ACC2CFI7_DIPCM</name>
<accession>A0ACC2CFI7</accession>
<sequence length="305" mass="34709">MPDALPSCFGEYGVQAVDTSSGSKMSQNSVSCIYQTKLFGRCRLINVTWCKSLMGHGLSVSVDDPSPNSKCRVDMKPWFFWKLQGSKSINVDGQRVDVYWDMASAKYSHGPEPQDSFYVAIVSEGELVLLLGDMAKEAYKRTQTKPVSLDPTLLSRKEHMSGKKYYTTKAQFGEKGKIHDIMIECHTDGTREPRLYVRIDRQLMVHVKRLVWKFRGNQTIRVDGIAVEVFWDVYNWLFNPGIHGNAVFMFQTCLPSEDHKVWLRDATDCSSLMHWSSADKKQSTVENEAYGPAGFSLSLYAWKIE</sequence>
<reference evidence="2" key="1">
    <citation type="journal article" date="2024" name="Proc. Natl. Acad. Sci. U.S.A.">
        <title>Extraordinary preservation of gene collinearity over three hundred million years revealed in homosporous lycophytes.</title>
        <authorList>
            <person name="Li C."/>
            <person name="Wickell D."/>
            <person name="Kuo L.Y."/>
            <person name="Chen X."/>
            <person name="Nie B."/>
            <person name="Liao X."/>
            <person name="Peng D."/>
            <person name="Ji J."/>
            <person name="Jenkins J."/>
            <person name="Williams M."/>
            <person name="Shu S."/>
            <person name="Plott C."/>
            <person name="Barry K."/>
            <person name="Rajasekar S."/>
            <person name="Grimwood J."/>
            <person name="Han X."/>
            <person name="Sun S."/>
            <person name="Hou Z."/>
            <person name="He W."/>
            <person name="Dai G."/>
            <person name="Sun C."/>
            <person name="Schmutz J."/>
            <person name="Leebens-Mack J.H."/>
            <person name="Li F.W."/>
            <person name="Wang L."/>
        </authorList>
    </citation>
    <scope>NUCLEOTIDE SEQUENCE [LARGE SCALE GENOMIC DNA]</scope>
    <source>
        <strain evidence="2">cv. PW_Plant_1</strain>
    </source>
</reference>
<gene>
    <name evidence="1" type="ORF">O6H91_10G030500</name>
</gene>
<keyword evidence="2" id="KW-1185">Reference proteome</keyword>
<evidence type="ECO:0000313" key="1">
    <source>
        <dbReference type="EMBL" id="KAJ7540779.1"/>
    </source>
</evidence>